<reference evidence="1" key="1">
    <citation type="submission" date="2020-04" db="EMBL/GenBank/DDBJ databases">
        <authorList>
            <person name="Chiriac C."/>
            <person name="Salcher M."/>
            <person name="Ghai R."/>
            <person name="Kavagutti S V."/>
        </authorList>
    </citation>
    <scope>NUCLEOTIDE SEQUENCE</scope>
</reference>
<name>A0A6J5MXW2_9CAUD</name>
<evidence type="ECO:0000313" key="1">
    <source>
        <dbReference type="EMBL" id="CAB4149793.1"/>
    </source>
</evidence>
<protein>
    <submittedName>
        <fullName evidence="1">Uncharacterized protein</fullName>
    </submittedName>
</protein>
<sequence>MIELRLGGSALNTITKAVTPAEAVLLQLNNGEGSIFNIVIAQPIDFTEKEERERLLLTYGREWLDKCYPGQTRIPMTFVEAGFEMEKPEKPEKLKKNKEISNN</sequence>
<accession>A0A6J5MXW2</accession>
<organism evidence="1">
    <name type="scientific">uncultured Caudovirales phage</name>
    <dbReference type="NCBI Taxonomy" id="2100421"/>
    <lineage>
        <taxon>Viruses</taxon>
        <taxon>Duplodnaviria</taxon>
        <taxon>Heunggongvirae</taxon>
        <taxon>Uroviricota</taxon>
        <taxon>Caudoviricetes</taxon>
        <taxon>Peduoviridae</taxon>
        <taxon>Maltschvirus</taxon>
        <taxon>Maltschvirus maltsch</taxon>
    </lineage>
</organism>
<dbReference type="EMBL" id="LR796756">
    <property type="protein sequence ID" value="CAB4163297.1"/>
    <property type="molecule type" value="Genomic_DNA"/>
</dbReference>
<evidence type="ECO:0000313" key="2">
    <source>
        <dbReference type="EMBL" id="CAB4163297.1"/>
    </source>
</evidence>
<gene>
    <name evidence="1" type="ORF">UFOVP543_31</name>
    <name evidence="2" type="ORF">UFOVP804_7</name>
</gene>
<dbReference type="EMBL" id="LR796531">
    <property type="protein sequence ID" value="CAB4149793.1"/>
    <property type="molecule type" value="Genomic_DNA"/>
</dbReference>
<proteinExistence type="predicted"/>